<dbReference type="EMBL" id="FOVH01000035">
    <property type="protein sequence ID" value="SFQ46042.1"/>
    <property type="molecule type" value="Genomic_DNA"/>
</dbReference>
<proteinExistence type="predicted"/>
<organism evidence="1 2">
    <name type="scientific">Actinomadura madurae</name>
    <dbReference type="NCBI Taxonomy" id="1993"/>
    <lineage>
        <taxon>Bacteria</taxon>
        <taxon>Bacillati</taxon>
        <taxon>Actinomycetota</taxon>
        <taxon>Actinomycetes</taxon>
        <taxon>Streptosporangiales</taxon>
        <taxon>Thermomonosporaceae</taxon>
        <taxon>Actinomadura</taxon>
    </lineage>
</organism>
<dbReference type="InterPro" id="IPR036890">
    <property type="entry name" value="HATPase_C_sf"/>
</dbReference>
<gene>
    <name evidence="1" type="ORF">SAMN04489713_13536</name>
</gene>
<evidence type="ECO:0000313" key="1">
    <source>
        <dbReference type="EMBL" id="SFQ46042.1"/>
    </source>
</evidence>
<dbReference type="InParanoid" id="A0A1I5YPI3"/>
<dbReference type="GeneID" id="99652932"/>
<name>A0A1I5YPI3_9ACTN</name>
<dbReference type="Proteomes" id="UP000183413">
    <property type="component" value="Unassembled WGS sequence"/>
</dbReference>
<evidence type="ECO:0000313" key="2">
    <source>
        <dbReference type="Proteomes" id="UP000183413"/>
    </source>
</evidence>
<keyword evidence="2" id="KW-1185">Reference proteome</keyword>
<protein>
    <recommendedName>
        <fullName evidence="3">Histidine kinase-like ATPase domain-containing protein</fullName>
    </recommendedName>
</protein>
<evidence type="ECO:0008006" key="3">
    <source>
        <dbReference type="Google" id="ProtNLM"/>
    </source>
</evidence>
<dbReference type="AlphaFoldDB" id="A0A1I5YPI3"/>
<sequence>MIETTATDPVPPAHDDARWVVAHEPTLGAVRAAEGLLRAALRGWGIRDFKVIAAAQVAASELAGSAVRDRLDTGRSDDLDITVRLVRKREKCYVRIEVSHTAPGWPDESDWSARFTGLDLTPATFGTRRSDDYEGMWAEIDTTPA</sequence>
<dbReference type="Gene3D" id="3.30.565.10">
    <property type="entry name" value="Histidine kinase-like ATPase, C-terminal domain"/>
    <property type="match status" value="1"/>
</dbReference>
<dbReference type="RefSeq" id="WP_021597242.1">
    <property type="nucleotide sequence ID" value="NZ_CP083237.1"/>
</dbReference>
<dbReference type="STRING" id="1993.SAMN04489713_13536"/>
<accession>A0A1I5YPI3</accession>
<reference evidence="1 2" key="1">
    <citation type="submission" date="2016-10" db="EMBL/GenBank/DDBJ databases">
        <authorList>
            <person name="de Groot N.N."/>
        </authorList>
    </citation>
    <scope>NUCLEOTIDE SEQUENCE [LARGE SCALE GENOMIC DNA]</scope>
    <source>
        <strain evidence="1 2">DSM 43067</strain>
    </source>
</reference>